<proteinExistence type="predicted"/>
<evidence type="ECO:0000256" key="3">
    <source>
        <dbReference type="SAM" id="Phobius"/>
    </source>
</evidence>
<feature type="transmembrane region" description="Helical" evidence="3">
    <location>
        <begin position="20"/>
        <end position="39"/>
    </location>
</feature>
<feature type="compositionally biased region" description="Polar residues" evidence="2">
    <location>
        <begin position="64"/>
        <end position="83"/>
    </location>
</feature>
<name>L2F5S7_9GAMM</name>
<feature type="compositionally biased region" description="Low complexity" evidence="2">
    <location>
        <begin position="87"/>
        <end position="97"/>
    </location>
</feature>
<keyword evidence="5" id="KW-1185">Reference proteome</keyword>
<dbReference type="OrthoDB" id="6647046at2"/>
<dbReference type="eggNOG" id="COG3064">
    <property type="taxonomic scope" value="Bacteria"/>
</dbReference>
<dbReference type="GO" id="GO:0019534">
    <property type="term" value="F:toxin transmembrane transporter activity"/>
    <property type="evidence" value="ECO:0007669"/>
    <property type="project" value="InterPro"/>
</dbReference>
<evidence type="ECO:0000256" key="1">
    <source>
        <dbReference type="SAM" id="Coils"/>
    </source>
</evidence>
<comment type="caution">
    <text evidence="4">The sequence shown here is derived from an EMBL/GenBank/DDBJ whole genome shotgun (WGS) entry which is preliminary data.</text>
</comment>
<dbReference type="EMBL" id="ANIN01000002">
    <property type="protein sequence ID" value="ELA08419.1"/>
    <property type="molecule type" value="Genomic_DNA"/>
</dbReference>
<dbReference type="STRING" id="1230338.MOMA_07656"/>
<reference evidence="4 5" key="1">
    <citation type="journal article" date="2013" name="Genome Announc.">
        <title>Genome Sequence of Moraxella macacae 0408225, a Novel Bacterial Species Isolated from a Cynomolgus Macaque with Epistaxis.</title>
        <authorList>
            <person name="Ladner J.T."/>
            <person name="Whitehouse C.A."/>
            <person name="Koroleva G.I."/>
            <person name="Palacios G.F."/>
        </authorList>
    </citation>
    <scope>NUCLEOTIDE SEQUENCE [LARGE SCALE GENOMIC DNA]</scope>
    <source>
        <strain evidence="4 5">0408225</strain>
    </source>
</reference>
<keyword evidence="1" id="KW-0175">Coiled coil</keyword>
<evidence type="ECO:0000256" key="2">
    <source>
        <dbReference type="SAM" id="MobiDB-lite"/>
    </source>
</evidence>
<evidence type="ECO:0000313" key="5">
    <source>
        <dbReference type="Proteomes" id="UP000023795"/>
    </source>
</evidence>
<dbReference type="Pfam" id="PF13103">
    <property type="entry name" value="TonB_2"/>
    <property type="match status" value="1"/>
</dbReference>
<sequence length="331" mass="37399">MRPEVTSVYIPVKTQDYRFLAVLLSVFGHGLLLGAVLYFHSEPPPPPMQTVLISPEDLSQLQEQVKAKQQNNTKHTDQGYTDQSDTEQNLNQNQAENLPPPNPETAKIMQEIAQKEAEFQAKQAQLAKQVDEQHKAEQQRIVNELNQQLAEEQQTLREYAAAKNRIDEIEANLRADMERARDEIQRRVDEKRIRIESKNIATDGQSLAKNSSSLSNNLPNNNLPNNHPQDANNEPKPRAKNEANFANYLNQIQTIIDNNWHPPTNSNGKKLTVQFSISPSGVISNIRVQGSGDEVFKNSLKKAVQSSSPLPPPPADAYEEFRYNQFTFIAD</sequence>
<dbReference type="PATRIC" id="fig|1230338.3.peg.1634"/>
<dbReference type="GO" id="GO:0043213">
    <property type="term" value="P:bacteriocin transport"/>
    <property type="evidence" value="ECO:0007669"/>
    <property type="project" value="InterPro"/>
</dbReference>
<dbReference type="Proteomes" id="UP000023795">
    <property type="component" value="Unassembled WGS sequence"/>
</dbReference>
<evidence type="ECO:0000313" key="4">
    <source>
        <dbReference type="EMBL" id="ELA08419.1"/>
    </source>
</evidence>
<dbReference type="Gene3D" id="3.30.1150.10">
    <property type="match status" value="1"/>
</dbReference>
<accession>L2F5S7</accession>
<keyword evidence="3" id="KW-0472">Membrane</keyword>
<dbReference type="AlphaFoldDB" id="L2F5S7"/>
<organism evidence="4 5">
    <name type="scientific">Moraxella macacae 0408225</name>
    <dbReference type="NCBI Taxonomy" id="1230338"/>
    <lineage>
        <taxon>Bacteria</taxon>
        <taxon>Pseudomonadati</taxon>
        <taxon>Pseudomonadota</taxon>
        <taxon>Gammaproteobacteria</taxon>
        <taxon>Moraxellales</taxon>
        <taxon>Moraxellaceae</taxon>
        <taxon>Moraxella</taxon>
    </lineage>
</organism>
<feature type="region of interest" description="Disordered" evidence="2">
    <location>
        <begin position="203"/>
        <end position="239"/>
    </location>
</feature>
<dbReference type="NCBIfam" id="TIGR02794">
    <property type="entry name" value="tolA_full"/>
    <property type="match status" value="1"/>
</dbReference>
<dbReference type="InterPro" id="IPR014161">
    <property type="entry name" value="Tol-Pal_TolA"/>
</dbReference>
<dbReference type="GO" id="GO:0016020">
    <property type="term" value="C:membrane"/>
    <property type="evidence" value="ECO:0007669"/>
    <property type="project" value="InterPro"/>
</dbReference>
<gene>
    <name evidence="4" type="ORF">MOMA_07656</name>
</gene>
<feature type="region of interest" description="Disordered" evidence="2">
    <location>
        <begin position="64"/>
        <end position="104"/>
    </location>
</feature>
<feature type="compositionally biased region" description="Low complexity" evidence="2">
    <location>
        <begin position="210"/>
        <end position="226"/>
    </location>
</feature>
<feature type="coiled-coil region" evidence="1">
    <location>
        <begin position="112"/>
        <end position="194"/>
    </location>
</feature>
<keyword evidence="3" id="KW-1133">Transmembrane helix</keyword>
<protein>
    <submittedName>
        <fullName evidence="4">Group A colicins tolerance protein</fullName>
    </submittedName>
</protein>
<dbReference type="RefSeq" id="WP_009501977.1">
    <property type="nucleotide sequence ID" value="NZ_ANIN01000002.1"/>
</dbReference>
<dbReference type="SUPFAM" id="SSF74653">
    <property type="entry name" value="TolA/TonB C-terminal domain"/>
    <property type="match status" value="1"/>
</dbReference>
<keyword evidence="3" id="KW-0812">Transmembrane</keyword>